<evidence type="ECO:0000256" key="3">
    <source>
        <dbReference type="ARBA" id="ARBA00006692"/>
    </source>
</evidence>
<dbReference type="eggNOG" id="KOG0613">
    <property type="taxonomic scope" value="Eukaryota"/>
</dbReference>
<dbReference type="PANTHER" id="PTHR35971">
    <property type="entry name" value="SI:DKEY-31G6.6"/>
    <property type="match status" value="1"/>
</dbReference>
<name>H2YNK4_CIOSA</name>
<dbReference type="InterPro" id="IPR013098">
    <property type="entry name" value="Ig_I-set"/>
</dbReference>
<evidence type="ECO:0000313" key="11">
    <source>
        <dbReference type="Ensembl" id="ENSCSAVP00000006911.1"/>
    </source>
</evidence>
<feature type="domain" description="Ig-like" evidence="10">
    <location>
        <begin position="1"/>
        <end position="86"/>
    </location>
</feature>
<evidence type="ECO:0000313" key="12">
    <source>
        <dbReference type="Proteomes" id="UP000007875"/>
    </source>
</evidence>
<dbReference type="InterPro" id="IPR003598">
    <property type="entry name" value="Ig_sub2"/>
</dbReference>
<feature type="domain" description="Ig-like" evidence="10">
    <location>
        <begin position="1657"/>
        <end position="1723"/>
    </location>
</feature>
<reference evidence="11" key="2">
    <citation type="submission" date="2025-08" db="UniProtKB">
        <authorList>
            <consortium name="Ensembl"/>
        </authorList>
    </citation>
    <scope>IDENTIFICATION</scope>
</reference>
<sequence>KLVEGSSIKLECVISGSPAPKVTWAKNGQMLQSGHRFKIIADRKKHLYCLGIGMVFPEDVGEYTISATNQFGFISGSVMLMSEARSPGGLRMTSASPVKRLRETSMSPIRTASPSKRLEEIEQLDIEKYFRPRFLKKPDSRECNEGETTRIDCKVTGRPLPDVIFYRNDAQVYEDYNHRIVVKEDGVRSLIISPAKPEDSGEYTVVARSAAGKAVSTLSLTVIPQEGAERPRILEKPQSVTVNEGDMVRLEVFAVGRPTPEIVWLKDNVLLIPEKHPELRIEGVDGHGLLTINRAAKGLHDAWYTATAVNKVGRDLSRCKVNVSRTESEPEPSRKLYIPKAKGVKPVVEPSPERVDLRKLDNFDETDLYDSSRMQKPRIKKKVVSAKQKILGAVHFECHIVPIGDPNMKVEWLLDGKELEYANRIMTTFEFGYAALDISAVYPRDTGVISCRATNQHGQVQTSCTLIVKEERGLVERTQLPDTNKLDKIQTTERHRQEISLAHVSHQTDDEEVPSAPKIVLNPDPVRVQEGDPARFRCRVVGFPLPKVDWYLNGQAIRQSKRFRIWSDGIHYFEIATVRGYDHGEVKMVAQNIEGRIEASTTIEVTQAKDLRSVLHRADIETSDVTTKKEKGRHMVPLREVEKPIAGLKKVKRVERHEELQSKFSKLSEEERMVNTLQADMKKTSQRDRKYESFIRQTKDQLSHWEEAKPEEKQKNPFLERPKQYLPAPYEIKVDVTPDMQAPVVLERLHNSTVQAGSVAKFRVRFHGNPEPELAWYRNEVVLEKSDRVGWIFPEDNVCELFIRDAQVGDSGSISVRISNPAGQAGSQGFLLVQETVDALHFTESLADVEAKENDKSVIFECSVSDYTAVVEWRRCVAPEAPEEVLRSSEKFQTRSEGALRLLRITDIHQSDAGTYSCVMLDADGKEIKSTAQLIVKGTVSKKIEVGLKNQVAREGTISVFNLSVSHADVSGTWTKDGATIQENQKYNISDVGNKRSLTVNDARSTDEGVYEYIYDADKSSSTLAVQAMHVSIVKKLKDLSVFAGEVVTFEVKISRDDAIASWTRNDQAVTSDGRVITTSDRSRHMLIIENCTATDSGTYTFAAGTASCSATLEVKDVTVTSPIQNTSSIESMDAQFECNVDKPGYTAGKWFHGESELTSDDSKYTVKTEGATQRLIIRNTSSDDSGVYHYVTGSQSVTKATLDVATVEITEQLHDITEAETAPVTLTANLSESGAHGVWYKNGQRLQDTSNCSAVVDGKQHSLFIRSLTLNDQGQYEFRVGNKTTSASLTVQGAEITKPLVGISATETETARFECQVASDSVQGSWMKNGQLLDADYMHRFVSSSEGRTQILTINDVTKEDAGNYSFKFGSASTAAELSVTGIKFAKGLRNITVAEGSDASFTVEVATENISKVRWDRNGVMINCDDVKYSIHSKGNLFTLVVHCVSKKDEAAYSCIAGSAKTSARLYVEAVNITRKLTEVRAMEHRNVEMTTEVTNSSVSGIWSRDGVTITQSERIQTTHRGKTHQLVITDAQVEDTGSYQFAVGKSTTSAKVVVEAIHLTSRMKDVMVKESQTATFECEVSHPDVPAAACKWTKNGIVIKPNNMISITVDGCVHRLKINTCSAEDSGEYMFTAGEDTSTAALKVEAVTIVKHLPKKLQATAHEVAVLECAVDAPGITAYWTKDGKRIDATEKSLKYEASSRDVTHTLKVKDLVSEDAGVYEFVAGSVLSKTTLFVEVVAVEITKSVKNIEVVENKKA</sequence>
<feature type="domain" description="Ig-like" evidence="10">
    <location>
        <begin position="835"/>
        <end position="929"/>
    </location>
</feature>
<keyword evidence="6" id="KW-0677">Repeat</keyword>
<evidence type="ECO:0000256" key="4">
    <source>
        <dbReference type="ARBA" id="ARBA00022490"/>
    </source>
</evidence>
<evidence type="ECO:0000256" key="6">
    <source>
        <dbReference type="ARBA" id="ARBA00022737"/>
    </source>
</evidence>
<proteinExistence type="inferred from homology"/>
<dbReference type="GO" id="GO:0005737">
    <property type="term" value="C:cytoplasm"/>
    <property type="evidence" value="ECO:0007669"/>
    <property type="project" value="UniProtKB-SubCell"/>
</dbReference>
<dbReference type="PANTHER" id="PTHR35971:SF5">
    <property type="entry name" value="OBSCURIN LIKE CYTOSKELETAL ADAPTOR 1"/>
    <property type="match status" value="1"/>
</dbReference>
<feature type="domain" description="Ig-like" evidence="10">
    <location>
        <begin position="132"/>
        <end position="221"/>
    </location>
</feature>
<dbReference type="Proteomes" id="UP000007875">
    <property type="component" value="Unassembled WGS sequence"/>
</dbReference>
<feature type="domain" description="Ig-like" evidence="10">
    <location>
        <begin position="377"/>
        <end position="467"/>
    </location>
</feature>
<feature type="domain" description="Ig-like" evidence="10">
    <location>
        <begin position="517"/>
        <end position="606"/>
    </location>
</feature>
<dbReference type="InterPro" id="IPR003599">
    <property type="entry name" value="Ig_sub"/>
</dbReference>
<keyword evidence="9" id="KW-0393">Immunoglobulin domain</keyword>
<dbReference type="InterPro" id="IPR013783">
    <property type="entry name" value="Ig-like_fold"/>
</dbReference>
<protein>
    <recommendedName>
        <fullName evidence="10">Ig-like domain-containing protein</fullName>
    </recommendedName>
</protein>
<keyword evidence="7" id="KW-1015">Disulfide bond</keyword>
<feature type="domain" description="Ig-like" evidence="10">
    <location>
        <begin position="231"/>
        <end position="324"/>
    </location>
</feature>
<evidence type="ECO:0000259" key="10">
    <source>
        <dbReference type="PROSITE" id="PS50835"/>
    </source>
</evidence>
<dbReference type="SMART" id="SM00408">
    <property type="entry name" value="IGc2"/>
    <property type="match status" value="11"/>
</dbReference>
<dbReference type="InterPro" id="IPR052385">
    <property type="entry name" value="Obscurin/Obscurin-like_Reg"/>
</dbReference>
<evidence type="ECO:0000256" key="1">
    <source>
        <dbReference type="ARBA" id="ARBA00004123"/>
    </source>
</evidence>
<dbReference type="HOGENOM" id="CLU_000630_2_0_1"/>
<dbReference type="FunFam" id="2.60.40.10:FF:000962">
    <property type="entry name" value="titin isoform X1"/>
    <property type="match status" value="1"/>
</dbReference>
<dbReference type="SMART" id="SM00409">
    <property type="entry name" value="IG"/>
    <property type="match status" value="16"/>
</dbReference>
<dbReference type="Pfam" id="PF07679">
    <property type="entry name" value="I-set"/>
    <property type="match status" value="16"/>
</dbReference>
<organism evidence="11 12">
    <name type="scientific">Ciona savignyi</name>
    <name type="common">Pacific transparent sea squirt</name>
    <dbReference type="NCBI Taxonomy" id="51511"/>
    <lineage>
        <taxon>Eukaryota</taxon>
        <taxon>Metazoa</taxon>
        <taxon>Chordata</taxon>
        <taxon>Tunicata</taxon>
        <taxon>Ascidiacea</taxon>
        <taxon>Phlebobranchia</taxon>
        <taxon>Cionidae</taxon>
        <taxon>Ciona</taxon>
    </lineage>
</organism>
<comment type="similarity">
    <text evidence="3">Belongs to the protein kinase superfamily. CAMK Ser/Thr protein kinase family.</text>
</comment>
<feature type="domain" description="Ig-like" evidence="10">
    <location>
        <begin position="1558"/>
        <end position="1651"/>
    </location>
</feature>
<feature type="domain" description="Ig-like" evidence="10">
    <location>
        <begin position="1384"/>
        <end position="1476"/>
    </location>
</feature>
<keyword evidence="4" id="KW-0963">Cytoplasm</keyword>
<dbReference type="FunFam" id="2.60.40.10:FF:000032">
    <property type="entry name" value="palladin isoform X1"/>
    <property type="match status" value="1"/>
</dbReference>
<dbReference type="Ensembl" id="ENSCSAVT00000006998.1">
    <property type="protein sequence ID" value="ENSCSAVP00000006911.1"/>
    <property type="gene ID" value="ENSCSAVG00000004123.1"/>
</dbReference>
<comment type="subcellular location">
    <subcellularLocation>
        <location evidence="2">Cytoplasm</location>
    </subcellularLocation>
    <subcellularLocation>
        <location evidence="1">Nucleus</location>
    </subcellularLocation>
</comment>
<dbReference type="STRING" id="51511.ENSCSAVP00000006911"/>
<dbReference type="GO" id="GO:0005634">
    <property type="term" value="C:nucleus"/>
    <property type="evidence" value="ECO:0007669"/>
    <property type="project" value="UniProtKB-SubCell"/>
</dbReference>
<dbReference type="InParanoid" id="H2YNK4"/>
<dbReference type="CDD" id="cd00096">
    <property type="entry name" value="Ig"/>
    <property type="match status" value="4"/>
</dbReference>
<keyword evidence="8" id="KW-0539">Nucleus</keyword>
<dbReference type="GO" id="GO:0055013">
    <property type="term" value="P:cardiac muscle cell development"/>
    <property type="evidence" value="ECO:0007669"/>
    <property type="project" value="UniProtKB-ARBA"/>
</dbReference>
<dbReference type="FunFam" id="2.60.40.10:FF:000050">
    <property type="entry name" value="Titin isoform B"/>
    <property type="match status" value="4"/>
</dbReference>
<evidence type="ECO:0000256" key="8">
    <source>
        <dbReference type="ARBA" id="ARBA00023242"/>
    </source>
</evidence>
<evidence type="ECO:0000256" key="2">
    <source>
        <dbReference type="ARBA" id="ARBA00004496"/>
    </source>
</evidence>
<evidence type="ECO:0000256" key="5">
    <source>
        <dbReference type="ARBA" id="ARBA00022553"/>
    </source>
</evidence>
<reference evidence="11" key="3">
    <citation type="submission" date="2025-09" db="UniProtKB">
        <authorList>
            <consortium name="Ensembl"/>
        </authorList>
    </citation>
    <scope>IDENTIFICATION</scope>
</reference>
<dbReference type="InterPro" id="IPR036179">
    <property type="entry name" value="Ig-like_dom_sf"/>
</dbReference>
<dbReference type="GeneTree" id="ENSGT01110000267173"/>
<reference evidence="12" key="1">
    <citation type="submission" date="2003-08" db="EMBL/GenBank/DDBJ databases">
        <authorList>
            <person name="Birren B."/>
            <person name="Nusbaum C."/>
            <person name="Abebe A."/>
            <person name="Abouelleil A."/>
            <person name="Adekoya E."/>
            <person name="Ait-zahra M."/>
            <person name="Allen N."/>
            <person name="Allen T."/>
            <person name="An P."/>
            <person name="Anderson M."/>
            <person name="Anderson S."/>
            <person name="Arachchi H."/>
            <person name="Armbruster J."/>
            <person name="Bachantsang P."/>
            <person name="Baldwin J."/>
            <person name="Barry A."/>
            <person name="Bayul T."/>
            <person name="Blitshsteyn B."/>
            <person name="Bloom T."/>
            <person name="Blye J."/>
            <person name="Boguslavskiy L."/>
            <person name="Borowsky M."/>
            <person name="Boukhgalter B."/>
            <person name="Brunache A."/>
            <person name="Butler J."/>
            <person name="Calixte N."/>
            <person name="Calvo S."/>
            <person name="Camarata J."/>
            <person name="Campo K."/>
            <person name="Chang J."/>
            <person name="Cheshatsang Y."/>
            <person name="Citroen M."/>
            <person name="Collymore A."/>
            <person name="Considine T."/>
            <person name="Cook A."/>
            <person name="Cooke P."/>
            <person name="Corum B."/>
            <person name="Cuomo C."/>
            <person name="David R."/>
            <person name="Dawoe T."/>
            <person name="Degray S."/>
            <person name="Dodge S."/>
            <person name="Dooley K."/>
            <person name="Dorje P."/>
            <person name="Dorjee K."/>
            <person name="Dorris L."/>
            <person name="Duffey N."/>
            <person name="Dupes A."/>
            <person name="Elkins T."/>
            <person name="Engels R."/>
            <person name="Erickson J."/>
            <person name="Farina A."/>
            <person name="Faro S."/>
            <person name="Ferreira P."/>
            <person name="Fischer H."/>
            <person name="Fitzgerald M."/>
            <person name="Foley K."/>
            <person name="Gage D."/>
            <person name="Galagan J."/>
            <person name="Gearin G."/>
            <person name="Gnerre S."/>
            <person name="Gnirke A."/>
            <person name="Goyette A."/>
            <person name="Graham J."/>
            <person name="Grandbois E."/>
            <person name="Gyaltsen K."/>
            <person name="Hafez N."/>
            <person name="Hagopian D."/>
            <person name="Hagos B."/>
            <person name="Hall J."/>
            <person name="Hatcher B."/>
            <person name="Heller A."/>
            <person name="Higgins H."/>
            <person name="Honan T."/>
            <person name="Horn A."/>
            <person name="Houde N."/>
            <person name="Hughes L."/>
            <person name="Hulme W."/>
            <person name="Husby E."/>
            <person name="Iliev I."/>
            <person name="Jaffe D."/>
            <person name="Jones C."/>
            <person name="Kamal M."/>
            <person name="Kamat A."/>
            <person name="Kamvysselis M."/>
            <person name="Karlsson E."/>
            <person name="Kells C."/>
            <person name="Kieu A."/>
            <person name="Kisner P."/>
            <person name="Kodira C."/>
            <person name="Kulbokas E."/>
            <person name="Labutti K."/>
            <person name="Lama D."/>
            <person name="Landers T."/>
            <person name="Leger J."/>
            <person name="Levine S."/>
            <person name="Lewis D."/>
            <person name="Lewis T."/>
            <person name="Lindblad-toh K."/>
            <person name="Liu X."/>
            <person name="Lokyitsang T."/>
            <person name="Lokyitsang Y."/>
            <person name="Lucien O."/>
            <person name="Lui A."/>
            <person name="Ma L.J."/>
            <person name="Mabbitt R."/>
            <person name="Macdonald J."/>
            <person name="Maclean C."/>
            <person name="Major J."/>
            <person name="Manning J."/>
            <person name="Marabella R."/>
            <person name="Maru K."/>
            <person name="Matthews C."/>
            <person name="Mauceli E."/>
            <person name="Mccarthy M."/>
            <person name="Mcdonough S."/>
            <person name="Mcghee T."/>
            <person name="Meldrim J."/>
            <person name="Meneus L."/>
            <person name="Mesirov J."/>
            <person name="Mihalev A."/>
            <person name="Mihova T."/>
            <person name="Mikkelsen T."/>
            <person name="Mlenga V."/>
            <person name="Moru K."/>
            <person name="Mozes J."/>
            <person name="Mulrain L."/>
            <person name="Munson G."/>
            <person name="Naylor J."/>
            <person name="Newes C."/>
            <person name="Nguyen C."/>
            <person name="Nguyen N."/>
            <person name="Nguyen T."/>
            <person name="Nicol R."/>
            <person name="Nielsen C."/>
            <person name="Nizzari M."/>
            <person name="Norbu C."/>
            <person name="Norbu N."/>
            <person name="O'donnell P."/>
            <person name="Okoawo O."/>
            <person name="O'leary S."/>
            <person name="Omotosho B."/>
            <person name="O'neill K."/>
            <person name="Osman S."/>
            <person name="Parker S."/>
            <person name="Perrin D."/>
            <person name="Phunkhang P."/>
            <person name="Piqani B."/>
            <person name="Purcell S."/>
            <person name="Rachupka T."/>
            <person name="Ramasamy U."/>
            <person name="Rameau R."/>
            <person name="Ray V."/>
            <person name="Raymond C."/>
            <person name="Retta R."/>
            <person name="Richardson S."/>
            <person name="Rise C."/>
            <person name="Rodriguez J."/>
            <person name="Rogers J."/>
            <person name="Rogov P."/>
            <person name="Rutman M."/>
            <person name="Schupbach R."/>
            <person name="Seaman C."/>
            <person name="Settipalli S."/>
            <person name="Sharpe T."/>
            <person name="Sheridan J."/>
            <person name="Sherpa N."/>
            <person name="Shi J."/>
            <person name="Smirnov S."/>
            <person name="Smith C."/>
            <person name="Sougnez C."/>
            <person name="Spencer B."/>
            <person name="Stalker J."/>
            <person name="Stange-thomann N."/>
            <person name="Stavropoulos S."/>
            <person name="Stetson K."/>
            <person name="Stone C."/>
            <person name="Stone S."/>
            <person name="Stubbs M."/>
            <person name="Talamas J."/>
            <person name="Tchuinga P."/>
            <person name="Tenzing P."/>
            <person name="Tesfaye S."/>
            <person name="Theodore J."/>
            <person name="Thoulutsang Y."/>
            <person name="Topham K."/>
            <person name="Towey S."/>
            <person name="Tsamla T."/>
            <person name="Tsomo N."/>
            <person name="Vallee D."/>
            <person name="Vassiliev H."/>
            <person name="Venkataraman V."/>
            <person name="Vinson J."/>
            <person name="Vo A."/>
            <person name="Wade C."/>
            <person name="Wang S."/>
            <person name="Wangchuk T."/>
            <person name="Wangdi T."/>
            <person name="Whittaker C."/>
            <person name="Wilkinson J."/>
            <person name="Wu Y."/>
            <person name="Wyman D."/>
            <person name="Yadav S."/>
            <person name="Yang S."/>
            <person name="Yang X."/>
            <person name="Yeager S."/>
            <person name="Yee E."/>
            <person name="Young G."/>
            <person name="Zainoun J."/>
            <person name="Zembeck L."/>
            <person name="Zimmer A."/>
            <person name="Zody M."/>
            <person name="Lander E."/>
        </authorList>
    </citation>
    <scope>NUCLEOTIDE SEQUENCE [LARGE SCALE GENOMIC DNA]</scope>
</reference>
<dbReference type="InterPro" id="IPR007110">
    <property type="entry name" value="Ig-like_dom"/>
</dbReference>
<dbReference type="Gene3D" id="2.60.40.10">
    <property type="entry name" value="Immunoglobulins"/>
    <property type="match status" value="16"/>
</dbReference>
<evidence type="ECO:0000256" key="9">
    <source>
        <dbReference type="ARBA" id="ARBA00023319"/>
    </source>
</evidence>
<keyword evidence="5" id="KW-0597">Phosphoprotein</keyword>
<dbReference type="PROSITE" id="PS50835">
    <property type="entry name" value="IG_LIKE"/>
    <property type="match status" value="10"/>
</dbReference>
<accession>H2YNK4</accession>
<keyword evidence="12" id="KW-1185">Reference proteome</keyword>
<dbReference type="FunFam" id="2.60.40.10:FF:000697">
    <property type="entry name" value="titin isoform X1"/>
    <property type="match status" value="1"/>
</dbReference>
<feature type="domain" description="Ig-like" evidence="10">
    <location>
        <begin position="1295"/>
        <end position="1382"/>
    </location>
</feature>
<dbReference type="SUPFAM" id="SSF48726">
    <property type="entry name" value="Immunoglobulin"/>
    <property type="match status" value="16"/>
</dbReference>
<evidence type="ECO:0000256" key="7">
    <source>
        <dbReference type="ARBA" id="ARBA00023157"/>
    </source>
</evidence>
<dbReference type="FunFam" id="2.60.40.10:FF:000107">
    <property type="entry name" value="Myosin, light chain kinase a"/>
    <property type="match status" value="1"/>
</dbReference>